<reference evidence="1 2" key="1">
    <citation type="submission" date="2018-11" db="EMBL/GenBank/DDBJ databases">
        <title>Micromonospora sp. PPF5-17, a new actinomycetes isolated from a hot spring soil.</title>
        <authorList>
            <person name="Thawai C."/>
        </authorList>
    </citation>
    <scope>NUCLEOTIDE SEQUENCE [LARGE SCALE GENOMIC DNA]</scope>
    <source>
        <strain evidence="1 2">PPF5-17</strain>
    </source>
</reference>
<dbReference type="RefSeq" id="WP_123242681.1">
    <property type="nucleotide sequence ID" value="NZ_JAAHBY010000072.1"/>
</dbReference>
<organism evidence="1 2">
    <name type="scientific">Micromonospora solifontis</name>
    <dbReference type="NCBI Taxonomy" id="2487138"/>
    <lineage>
        <taxon>Bacteria</taxon>
        <taxon>Bacillati</taxon>
        <taxon>Actinomycetota</taxon>
        <taxon>Actinomycetes</taxon>
        <taxon>Micromonosporales</taxon>
        <taxon>Micromonosporaceae</taxon>
        <taxon>Micromonospora</taxon>
    </lineage>
</organism>
<gene>
    <name evidence="1" type="ORF">EFE23_21130</name>
</gene>
<dbReference type="Proteomes" id="UP000280698">
    <property type="component" value="Unassembled WGS sequence"/>
</dbReference>
<proteinExistence type="predicted"/>
<name>A0ABX9WDB9_9ACTN</name>
<protein>
    <submittedName>
        <fullName evidence="1">Uncharacterized protein</fullName>
    </submittedName>
</protein>
<evidence type="ECO:0000313" key="1">
    <source>
        <dbReference type="EMBL" id="RNL94440.1"/>
    </source>
</evidence>
<keyword evidence="2" id="KW-1185">Reference proteome</keyword>
<evidence type="ECO:0000313" key="2">
    <source>
        <dbReference type="Proteomes" id="UP000280698"/>
    </source>
</evidence>
<accession>A0ABX9WDB9</accession>
<dbReference type="EMBL" id="RJLN01000072">
    <property type="protein sequence ID" value="RNL94440.1"/>
    <property type="molecule type" value="Genomic_DNA"/>
</dbReference>
<comment type="caution">
    <text evidence="1">The sequence shown here is derived from an EMBL/GenBank/DDBJ whole genome shotgun (WGS) entry which is preliminary data.</text>
</comment>
<sequence>MDPMVITLARQAGQALVAAMASDAWLAVRDGLTRLYGRMGESRAAEVANALEDSRRTVLEGGSPPEVVATRWQGRFEAMLEVYPEQSEGLREVIVRATSEVDVDPGQQFRVGGAATVLGNSQIIAHNSGGGTIWP</sequence>